<sequence>MICKTLELNCCLLDWQVQHVNWKKLRLPFCGITETGCGFLAEALRSNPTHLRELDLSFNHPGQQGMELLSSVQKEIEHLTVSLNNSAECYLKSALKKYACELTMDLNTAHSYLSFSEDKKKMTRMETAQPYPDSPERFTRVGTSAL</sequence>
<organism evidence="1 2">
    <name type="scientific">Scortum barcoo</name>
    <name type="common">barcoo grunter</name>
    <dbReference type="NCBI Taxonomy" id="214431"/>
    <lineage>
        <taxon>Eukaryota</taxon>
        <taxon>Metazoa</taxon>
        <taxon>Chordata</taxon>
        <taxon>Craniata</taxon>
        <taxon>Vertebrata</taxon>
        <taxon>Euteleostomi</taxon>
        <taxon>Actinopterygii</taxon>
        <taxon>Neopterygii</taxon>
        <taxon>Teleostei</taxon>
        <taxon>Neoteleostei</taxon>
        <taxon>Acanthomorphata</taxon>
        <taxon>Eupercaria</taxon>
        <taxon>Centrarchiformes</taxon>
        <taxon>Terapontoidei</taxon>
        <taxon>Terapontidae</taxon>
        <taxon>Scortum</taxon>
    </lineage>
</organism>
<name>A0ACB8WVE0_9TELE</name>
<dbReference type="Proteomes" id="UP000831701">
    <property type="component" value="Chromosome 6"/>
</dbReference>
<accession>A0ACB8WVE0</accession>
<protein>
    <submittedName>
        <fullName evidence="1">Uncharacterized protein</fullName>
    </submittedName>
</protein>
<evidence type="ECO:0000313" key="1">
    <source>
        <dbReference type="EMBL" id="KAI3370643.1"/>
    </source>
</evidence>
<keyword evidence="2" id="KW-1185">Reference proteome</keyword>
<dbReference type="EMBL" id="CM041536">
    <property type="protein sequence ID" value="KAI3370643.1"/>
    <property type="molecule type" value="Genomic_DNA"/>
</dbReference>
<gene>
    <name evidence="1" type="ORF">L3Q82_007211</name>
</gene>
<reference evidence="1" key="1">
    <citation type="submission" date="2022-04" db="EMBL/GenBank/DDBJ databases">
        <title>Jade perch genome.</title>
        <authorList>
            <person name="Chao B."/>
        </authorList>
    </citation>
    <scope>NUCLEOTIDE SEQUENCE</scope>
    <source>
        <strain evidence="1">CB-2022</strain>
    </source>
</reference>
<comment type="caution">
    <text evidence="1">The sequence shown here is derived from an EMBL/GenBank/DDBJ whole genome shotgun (WGS) entry which is preliminary data.</text>
</comment>
<proteinExistence type="predicted"/>
<evidence type="ECO:0000313" key="2">
    <source>
        <dbReference type="Proteomes" id="UP000831701"/>
    </source>
</evidence>